<feature type="transmembrane region" description="Helical" evidence="1">
    <location>
        <begin position="324"/>
        <end position="343"/>
    </location>
</feature>
<dbReference type="Gene3D" id="1.20.1250.20">
    <property type="entry name" value="MFS general substrate transporter like domains"/>
    <property type="match status" value="1"/>
</dbReference>
<dbReference type="PANTHER" id="PTHR11328">
    <property type="entry name" value="MAJOR FACILITATOR SUPERFAMILY DOMAIN-CONTAINING PROTEIN"/>
    <property type="match status" value="1"/>
</dbReference>
<dbReference type="PANTHER" id="PTHR11328:SF24">
    <property type="entry name" value="MAJOR FACILITATOR SUPERFAMILY (MFS) PROFILE DOMAIN-CONTAINING PROTEIN"/>
    <property type="match status" value="1"/>
</dbReference>
<dbReference type="RefSeq" id="WP_262846809.1">
    <property type="nucleotide sequence ID" value="NZ_JANZYP010000052.1"/>
</dbReference>
<name>A0ABV9EJ89_9ACTN</name>
<feature type="transmembrane region" description="Helical" evidence="1">
    <location>
        <begin position="364"/>
        <end position="390"/>
    </location>
</feature>
<evidence type="ECO:0000313" key="3">
    <source>
        <dbReference type="Proteomes" id="UP001595891"/>
    </source>
</evidence>
<feature type="transmembrane region" description="Helical" evidence="1">
    <location>
        <begin position="272"/>
        <end position="292"/>
    </location>
</feature>
<dbReference type="Proteomes" id="UP001595891">
    <property type="component" value="Unassembled WGS sequence"/>
</dbReference>
<feature type="transmembrane region" description="Helical" evidence="1">
    <location>
        <begin position="299"/>
        <end position="318"/>
    </location>
</feature>
<feature type="transmembrane region" description="Helical" evidence="1">
    <location>
        <begin position="237"/>
        <end position="260"/>
    </location>
</feature>
<feature type="transmembrane region" description="Helical" evidence="1">
    <location>
        <begin position="410"/>
        <end position="434"/>
    </location>
</feature>
<keyword evidence="1" id="KW-0472">Membrane</keyword>
<feature type="transmembrane region" description="Helical" evidence="1">
    <location>
        <begin position="90"/>
        <end position="110"/>
    </location>
</feature>
<evidence type="ECO:0000313" key="2">
    <source>
        <dbReference type="EMBL" id="MFC4588339.1"/>
    </source>
</evidence>
<evidence type="ECO:0000256" key="1">
    <source>
        <dbReference type="SAM" id="Phobius"/>
    </source>
</evidence>
<sequence length="459" mass="48408">MIPSTTTAARAVAVTRGVRLGYGVGSFCTATFSAIPGLLLLFYMTNILAVPAWLGGLVVFAPKAWDLIINPLVGQWSDRTVSRWGPRRPWLLGGAVILPIAFALTFIGPPLTGTPAALYVGLFFLIAATGYALYEVPFKAMPAEMTDDYHERTSLLQWRMIFVALAIGLSGIIAPAIAAHSLDGYRTMGFVFAGILFLSMIASFFGTARAPLTGVIEPEASLRTQLAAARASRPFMWLLGLSSAQMLAAGVMLAGAPYFASYTLKNPDATSTLFAALIGPMLITMPLWVWIARKMDKRGAMVLAGALFLTGALMSSLTPFFGSLYAHLMTLIIGVGYAGLQLLQFSMLADVISHESALSGKRRGGVLTGLWTAVESAVAAFGALVVGGVLAVGGFLPSDPEHPVTQPDSALTAVVVAQALIPAVIILIGILMTLKYRLTAEQLAKAANPEPTSPVSEAS</sequence>
<dbReference type="EMBL" id="JBHSFN010000011">
    <property type="protein sequence ID" value="MFC4588339.1"/>
    <property type="molecule type" value="Genomic_DNA"/>
</dbReference>
<feature type="transmembrane region" description="Helical" evidence="1">
    <location>
        <begin position="116"/>
        <end position="134"/>
    </location>
</feature>
<dbReference type="SUPFAM" id="SSF103473">
    <property type="entry name" value="MFS general substrate transporter"/>
    <property type="match status" value="1"/>
</dbReference>
<organism evidence="2 3">
    <name type="scientific">Sphaerisporangium corydalis</name>
    <dbReference type="NCBI Taxonomy" id="1441875"/>
    <lineage>
        <taxon>Bacteria</taxon>
        <taxon>Bacillati</taxon>
        <taxon>Actinomycetota</taxon>
        <taxon>Actinomycetes</taxon>
        <taxon>Streptosporangiales</taxon>
        <taxon>Streptosporangiaceae</taxon>
        <taxon>Sphaerisporangium</taxon>
    </lineage>
</organism>
<reference evidence="3" key="1">
    <citation type="journal article" date="2019" name="Int. J. Syst. Evol. Microbiol.">
        <title>The Global Catalogue of Microorganisms (GCM) 10K type strain sequencing project: providing services to taxonomists for standard genome sequencing and annotation.</title>
        <authorList>
            <consortium name="The Broad Institute Genomics Platform"/>
            <consortium name="The Broad Institute Genome Sequencing Center for Infectious Disease"/>
            <person name="Wu L."/>
            <person name="Ma J."/>
        </authorList>
    </citation>
    <scope>NUCLEOTIDE SEQUENCE [LARGE SCALE GENOMIC DNA]</scope>
    <source>
        <strain evidence="3">CCUG 49560</strain>
    </source>
</reference>
<accession>A0ABV9EJ89</accession>
<keyword evidence="1" id="KW-0812">Transmembrane</keyword>
<feature type="transmembrane region" description="Helical" evidence="1">
    <location>
        <begin position="190"/>
        <end position="216"/>
    </location>
</feature>
<feature type="transmembrane region" description="Helical" evidence="1">
    <location>
        <begin position="20"/>
        <end position="44"/>
    </location>
</feature>
<proteinExistence type="predicted"/>
<keyword evidence="3" id="KW-1185">Reference proteome</keyword>
<keyword evidence="1" id="KW-1133">Transmembrane helix</keyword>
<feature type="transmembrane region" description="Helical" evidence="1">
    <location>
        <begin position="155"/>
        <end position="178"/>
    </location>
</feature>
<dbReference type="Pfam" id="PF13347">
    <property type="entry name" value="MFS_2"/>
    <property type="match status" value="1"/>
</dbReference>
<protein>
    <submittedName>
        <fullName evidence="2">MFS transporter</fullName>
    </submittedName>
</protein>
<comment type="caution">
    <text evidence="2">The sequence shown here is derived from an EMBL/GenBank/DDBJ whole genome shotgun (WGS) entry which is preliminary data.</text>
</comment>
<dbReference type="InterPro" id="IPR039672">
    <property type="entry name" value="MFS_2"/>
</dbReference>
<dbReference type="InterPro" id="IPR036259">
    <property type="entry name" value="MFS_trans_sf"/>
</dbReference>
<gene>
    <name evidence="2" type="ORF">ACFO8L_19775</name>
</gene>
<feature type="transmembrane region" description="Helical" evidence="1">
    <location>
        <begin position="50"/>
        <end position="69"/>
    </location>
</feature>